<gene>
    <name evidence="2" type="primary">pif1_102</name>
    <name evidence="2" type="ORF">TNCV_471721</name>
</gene>
<keyword evidence="3" id="KW-1185">Reference proteome</keyword>
<keyword evidence="2" id="KW-0347">Helicase</keyword>
<reference evidence="2" key="1">
    <citation type="submission" date="2020-08" db="EMBL/GenBank/DDBJ databases">
        <title>Multicomponent nature underlies the extraordinary mechanical properties of spider dragline silk.</title>
        <authorList>
            <person name="Kono N."/>
            <person name="Nakamura H."/>
            <person name="Mori M."/>
            <person name="Yoshida Y."/>
            <person name="Ohtoshi R."/>
            <person name="Malay A.D."/>
            <person name="Moran D.A.P."/>
            <person name="Tomita M."/>
            <person name="Numata K."/>
            <person name="Arakawa K."/>
        </authorList>
    </citation>
    <scope>NUCLEOTIDE SEQUENCE</scope>
</reference>
<protein>
    <submittedName>
        <fullName evidence="2">ATP-dependent DNA helicase</fullName>
    </submittedName>
</protein>
<dbReference type="AlphaFoldDB" id="A0A8X6RBR0"/>
<evidence type="ECO:0000313" key="2">
    <source>
        <dbReference type="EMBL" id="GFX92063.1"/>
    </source>
</evidence>
<proteinExistence type="predicted"/>
<dbReference type="InterPro" id="IPR046700">
    <property type="entry name" value="DUF6570"/>
</dbReference>
<dbReference type="Proteomes" id="UP000887159">
    <property type="component" value="Unassembled WGS sequence"/>
</dbReference>
<keyword evidence="2" id="KW-0067">ATP-binding</keyword>
<evidence type="ECO:0000313" key="3">
    <source>
        <dbReference type="Proteomes" id="UP000887159"/>
    </source>
</evidence>
<comment type="caution">
    <text evidence="2">The sequence shown here is derived from an EMBL/GenBank/DDBJ whole genome shotgun (WGS) entry which is preliminary data.</text>
</comment>
<evidence type="ECO:0000259" key="1">
    <source>
        <dbReference type="Pfam" id="PF20209"/>
    </source>
</evidence>
<dbReference type="GO" id="GO:0004386">
    <property type="term" value="F:helicase activity"/>
    <property type="evidence" value="ECO:0007669"/>
    <property type="project" value="UniProtKB-KW"/>
</dbReference>
<accession>A0A8X6RBR0</accession>
<name>A0A8X6RBR0_TRICX</name>
<organism evidence="2 3">
    <name type="scientific">Trichonephila clavipes</name>
    <name type="common">Golden silk orbweaver</name>
    <name type="synonym">Nephila clavipes</name>
    <dbReference type="NCBI Taxonomy" id="2585209"/>
    <lineage>
        <taxon>Eukaryota</taxon>
        <taxon>Metazoa</taxon>
        <taxon>Ecdysozoa</taxon>
        <taxon>Arthropoda</taxon>
        <taxon>Chelicerata</taxon>
        <taxon>Arachnida</taxon>
        <taxon>Araneae</taxon>
        <taxon>Araneomorphae</taxon>
        <taxon>Entelegynae</taxon>
        <taxon>Araneoidea</taxon>
        <taxon>Nephilidae</taxon>
        <taxon>Trichonephila</taxon>
    </lineage>
</organism>
<feature type="domain" description="DUF6570" evidence="1">
    <location>
        <begin position="7"/>
        <end position="129"/>
    </location>
</feature>
<dbReference type="EMBL" id="BMAU01021141">
    <property type="protein sequence ID" value="GFX92063.1"/>
    <property type="molecule type" value="Genomic_DNA"/>
</dbReference>
<sequence>MHYIKLGNVPPLAVLNGFKYPNQSACLAALNDLEERLVSLRILFMQIKECSYDRQLGIKGTIVNVPITLNQTVSTLPKNINNTATVHVKLKRRLKFKSDYMYRVINPKRVLEAASFFMKTPLYQSQEVSLDLNWYEKFEKESFGPGNNYVVEMNSEEEIEMGDIDWENDPFDNDEDCPNPAPVKTVIQGDVSTQMGLAIAPGENKLPISLVFDDVGEELSYPKIYCGELRHFTRAKPPTYAEIIKSELRRYDRRGTVHPKRFCIVIRSYFIKSV</sequence>
<dbReference type="Pfam" id="PF20209">
    <property type="entry name" value="DUF6570"/>
    <property type="match status" value="1"/>
</dbReference>
<keyword evidence="2" id="KW-0378">Hydrolase</keyword>
<keyword evidence="2" id="KW-0547">Nucleotide-binding</keyword>